<dbReference type="InterPro" id="IPR003593">
    <property type="entry name" value="AAA+_ATPase"/>
</dbReference>
<dbReference type="Proteomes" id="UP000011566">
    <property type="component" value="Unassembled WGS sequence"/>
</dbReference>
<dbReference type="GO" id="GO:0005524">
    <property type="term" value="F:ATP binding"/>
    <property type="evidence" value="ECO:0007669"/>
    <property type="project" value="UniProtKB-KW"/>
</dbReference>
<organism evidence="5 6">
    <name type="scientific">Halococcus hamelinensis 100A6</name>
    <dbReference type="NCBI Taxonomy" id="1132509"/>
    <lineage>
        <taxon>Archaea</taxon>
        <taxon>Methanobacteriati</taxon>
        <taxon>Methanobacteriota</taxon>
        <taxon>Stenosarchaea group</taxon>
        <taxon>Halobacteria</taxon>
        <taxon>Halobacteriales</taxon>
        <taxon>Halococcaceae</taxon>
        <taxon>Halococcus</taxon>
    </lineage>
</organism>
<reference evidence="5 6" key="1">
    <citation type="journal article" date="2014" name="PLoS Genet.">
        <title>Phylogenetically driven sequencing of extremely halophilic archaea reveals strategies for static and dynamic osmo-response.</title>
        <authorList>
            <person name="Becker E.A."/>
            <person name="Seitzer P.M."/>
            <person name="Tritt A."/>
            <person name="Larsen D."/>
            <person name="Krusor M."/>
            <person name="Yao A.I."/>
            <person name="Wu D."/>
            <person name="Madern D."/>
            <person name="Eisen J.A."/>
            <person name="Darling A.E."/>
            <person name="Facciotti M.T."/>
        </authorList>
    </citation>
    <scope>NUCLEOTIDE SEQUENCE [LARGE SCALE GENOMIC DNA]</scope>
    <source>
        <strain evidence="5 6">100A6</strain>
    </source>
</reference>
<dbReference type="SUPFAM" id="SSF52540">
    <property type="entry name" value="P-loop containing nucleoside triphosphate hydrolases"/>
    <property type="match status" value="1"/>
</dbReference>
<dbReference type="InterPro" id="IPR027417">
    <property type="entry name" value="P-loop_NTPase"/>
</dbReference>
<accession>M0M9W5</accession>
<evidence type="ECO:0000256" key="3">
    <source>
        <dbReference type="ARBA" id="ARBA00022840"/>
    </source>
</evidence>
<keyword evidence="1" id="KW-0235">DNA replication</keyword>
<dbReference type="OrthoDB" id="270161at2157"/>
<dbReference type="GO" id="GO:0006260">
    <property type="term" value="P:DNA replication"/>
    <property type="evidence" value="ECO:0007669"/>
    <property type="project" value="UniProtKB-KW"/>
</dbReference>
<evidence type="ECO:0000256" key="1">
    <source>
        <dbReference type="ARBA" id="ARBA00022705"/>
    </source>
</evidence>
<dbReference type="SMART" id="SM00382">
    <property type="entry name" value="AAA"/>
    <property type="match status" value="1"/>
</dbReference>
<gene>
    <name evidence="5" type="ORF">C447_02107</name>
</gene>
<dbReference type="AlphaFoldDB" id="M0M9W5"/>
<keyword evidence="2" id="KW-0547">Nucleotide-binding</keyword>
<evidence type="ECO:0000313" key="6">
    <source>
        <dbReference type="Proteomes" id="UP000011566"/>
    </source>
</evidence>
<dbReference type="InterPro" id="IPR055237">
    <property type="entry name" value="Cdc6_lid"/>
</dbReference>
<keyword evidence="3" id="KW-0067">ATP-binding</keyword>
<dbReference type="PATRIC" id="fig|1132509.6.peg.490"/>
<dbReference type="Gene3D" id="3.40.50.300">
    <property type="entry name" value="P-loop containing nucleotide triphosphate hydrolases"/>
    <property type="match status" value="1"/>
</dbReference>
<dbReference type="EMBL" id="AOMB01000006">
    <property type="protein sequence ID" value="EMA41200.1"/>
    <property type="molecule type" value="Genomic_DNA"/>
</dbReference>
<dbReference type="InterPro" id="IPR036390">
    <property type="entry name" value="WH_DNA-bd_sf"/>
</dbReference>
<dbReference type="InterPro" id="IPR036388">
    <property type="entry name" value="WH-like_DNA-bd_sf"/>
</dbReference>
<dbReference type="SUPFAM" id="SSF46785">
    <property type="entry name" value="Winged helix' DNA-binding domain"/>
    <property type="match status" value="1"/>
</dbReference>
<keyword evidence="6" id="KW-1185">Reference proteome</keyword>
<dbReference type="eggNOG" id="arCOG00467">
    <property type="taxonomic scope" value="Archaea"/>
</dbReference>
<dbReference type="PANTHER" id="PTHR10763:SF22">
    <property type="entry name" value="ORC1-TYPE DNA REPLICATION PROTEIN"/>
    <property type="match status" value="1"/>
</dbReference>
<evidence type="ECO:0000259" key="4">
    <source>
        <dbReference type="SMART" id="SM00382"/>
    </source>
</evidence>
<protein>
    <submittedName>
        <fullName evidence="5">AAA ATPase</fullName>
    </submittedName>
</protein>
<dbReference type="Pfam" id="PF13191">
    <property type="entry name" value="AAA_16"/>
    <property type="match status" value="1"/>
</dbReference>
<proteinExistence type="predicted"/>
<feature type="domain" description="AAA+ ATPase" evidence="4">
    <location>
        <begin position="48"/>
        <end position="193"/>
    </location>
</feature>
<dbReference type="PANTHER" id="PTHR10763">
    <property type="entry name" value="CELL DIVISION CONTROL PROTEIN 6-RELATED"/>
    <property type="match status" value="1"/>
</dbReference>
<evidence type="ECO:0000256" key="2">
    <source>
        <dbReference type="ARBA" id="ARBA00022741"/>
    </source>
</evidence>
<dbReference type="Gene3D" id="1.10.8.60">
    <property type="match status" value="1"/>
</dbReference>
<dbReference type="InterPro" id="IPR041664">
    <property type="entry name" value="AAA_16"/>
</dbReference>
<dbReference type="Pfam" id="PF22703">
    <property type="entry name" value="Cdc6_lid"/>
    <property type="match status" value="1"/>
</dbReference>
<comment type="caution">
    <text evidence="5">The sequence shown here is derived from an EMBL/GenBank/DDBJ whole genome shotgun (WGS) entry which is preliminary data.</text>
</comment>
<evidence type="ECO:0000313" key="5">
    <source>
        <dbReference type="EMBL" id="EMA41200.1"/>
    </source>
</evidence>
<dbReference type="Gene3D" id="1.10.10.10">
    <property type="entry name" value="Winged helix-like DNA-binding domain superfamily/Winged helix DNA-binding domain"/>
    <property type="match status" value="1"/>
</dbReference>
<dbReference type="CDD" id="cd00009">
    <property type="entry name" value="AAA"/>
    <property type="match status" value="1"/>
</dbReference>
<sequence>MSVGTNTSNMIRDARVLQDEFLPREVGHRDQEMNALTRALDPVTRNEPAETAFLFGPSGTGKTCLARFALARLREAVLDLNYQYVNCWQDYTRFRALYRILEAIGSTADIHRQSTPTDALLERLEAYDGPEFVVVLDEVDQLQDHDLLYDLYRTVGVSMVLIANSEEELFARLDNRLVSRLHASTRIRFEKYELDELVSILDDRVRWGLDVEAPRDRLVAIADAAAGDARVAIGILRSAARQAEGTEVDGIGMDTIRTAIPAGRTEVRRRNVEQLTPHQRVLYDIVHDHGTVTPGELYEEYRERVEEPRSDRTVRNHLSKLAHYNLVEKHGDGRGRTYHHPE</sequence>
<name>M0M9W5_9EURY</name>
<dbReference type="InterPro" id="IPR050311">
    <property type="entry name" value="ORC1/CDC6"/>
</dbReference>